<evidence type="ECO:0000313" key="1">
    <source>
        <dbReference type="EMBL" id="CAK9003974.1"/>
    </source>
</evidence>
<organism evidence="1 2">
    <name type="scientific">Durusdinium trenchii</name>
    <dbReference type="NCBI Taxonomy" id="1381693"/>
    <lineage>
        <taxon>Eukaryota</taxon>
        <taxon>Sar</taxon>
        <taxon>Alveolata</taxon>
        <taxon>Dinophyceae</taxon>
        <taxon>Suessiales</taxon>
        <taxon>Symbiodiniaceae</taxon>
        <taxon>Durusdinium</taxon>
    </lineage>
</organism>
<keyword evidence="2" id="KW-1185">Reference proteome</keyword>
<evidence type="ECO:0000313" key="2">
    <source>
        <dbReference type="Proteomes" id="UP001642484"/>
    </source>
</evidence>
<dbReference type="Proteomes" id="UP001642484">
    <property type="component" value="Unassembled WGS sequence"/>
</dbReference>
<dbReference type="EMBL" id="CAXAMN010003335">
    <property type="protein sequence ID" value="CAK9003974.1"/>
    <property type="molecule type" value="Genomic_DNA"/>
</dbReference>
<reference evidence="1 2" key="1">
    <citation type="submission" date="2024-02" db="EMBL/GenBank/DDBJ databases">
        <authorList>
            <person name="Chen Y."/>
            <person name="Shah S."/>
            <person name="Dougan E. K."/>
            <person name="Thang M."/>
            <person name="Chan C."/>
        </authorList>
    </citation>
    <scope>NUCLEOTIDE SEQUENCE [LARGE SCALE GENOMIC DNA]</scope>
</reference>
<accession>A0ABP0IRM5</accession>
<protein>
    <submittedName>
        <fullName evidence="1">Uncharacterized protein</fullName>
    </submittedName>
</protein>
<sequence length="173" mass="19055">MGPESEVKLLKDSEKNISVDLMALLAVTRKIKDETEIYQCSVYAAALRDMGFQTREAAEFLSIFLPVTDEGAQPLICEDLVNLFTRSFEMTDSECQSLYSIFEQVLAEDKGVMVTSSAGPPREGLDFLGFMLLMHLGRSRAQGDRCGHRQQLAAEGIQLGFSFGEAGEVTEDG</sequence>
<name>A0ABP0IRM5_9DINO</name>
<gene>
    <name evidence="1" type="ORF">CCMP2556_LOCUS7494</name>
</gene>
<proteinExistence type="predicted"/>
<comment type="caution">
    <text evidence="1">The sequence shown here is derived from an EMBL/GenBank/DDBJ whole genome shotgun (WGS) entry which is preliminary data.</text>
</comment>